<keyword evidence="2" id="KW-0812">Transmembrane</keyword>
<sequence>MATVSSSLALQDRFTATINKAIQGSNRLLKVMEQIDQKDLDVNLRRQFSAALQAEKANNAELEKMVKNLNNAGNAADPLADAMSRVKGALLGAGAVYSAQRVLQLADSMTTTRARLDLVIEGMNEAGTTADQLQQRIMQSANRSRASYLDTADAISKMGIMAGDAFGSTDELVQFTELINKQFTIAGASAEGQSAAMLQLTQAMSSGVLRGEELNSIFEQAPTIIQTIADYLDVPIGRIRDMAANGEITAEIVKNAMLSSADEINRKFESMPYTYSQVWTMAQNILMDSFQPVLQMIGAGAQLIVDNWGTIEPVFWGLAAAGLAYAVALGIQTTATWIATGAARTFFATLLTNPLLWIALVIGVVVAAIYQWVQAVGGLENAWAIAMDYIQYGTDLTAYGISYGVTWVLNSLDRMELGAATLSTNFQNFMGDMRAGALTQLQELANGGIGIINDFISTLNKIPGVSIDLIDQLTFGTIAGLENEAAKQQRSADLAAKTQAVNDRISSRDTALATQKATLESAHAARRAENASRVAAAAEKAASDSLLSAAGGAGASQLDSIGKVGEVGKINSDVNIADEDLQLMKDVAEMRYVQNFVTLTPTVAMNAQVSERVDIDELTGRVADALIEEVAAGAEGVY</sequence>
<evidence type="ECO:0000256" key="1">
    <source>
        <dbReference type="SAM" id="Coils"/>
    </source>
</evidence>
<keyword evidence="5" id="KW-1185">Reference proteome</keyword>
<accession>A0ABS2GRL2</accession>
<evidence type="ECO:0000256" key="2">
    <source>
        <dbReference type="SAM" id="Phobius"/>
    </source>
</evidence>
<feature type="transmembrane region" description="Helical" evidence="2">
    <location>
        <begin position="350"/>
        <end position="373"/>
    </location>
</feature>
<evidence type="ECO:0000313" key="5">
    <source>
        <dbReference type="Proteomes" id="UP000724149"/>
    </source>
</evidence>
<keyword evidence="1" id="KW-0175">Coiled coil</keyword>
<keyword evidence="2" id="KW-1133">Transmembrane helix</keyword>
<dbReference type="EMBL" id="JACSNR010000011">
    <property type="protein sequence ID" value="MBM6924140.1"/>
    <property type="molecule type" value="Genomic_DNA"/>
</dbReference>
<dbReference type="RefSeq" id="WP_204721877.1">
    <property type="nucleotide sequence ID" value="NZ_JACSNR010000011.1"/>
</dbReference>
<proteinExistence type="predicted"/>
<evidence type="ECO:0000313" key="4">
    <source>
        <dbReference type="EMBL" id="MBM6924140.1"/>
    </source>
</evidence>
<dbReference type="NCBIfam" id="TIGR02675">
    <property type="entry name" value="tape_meas_nterm"/>
    <property type="match status" value="1"/>
</dbReference>
<dbReference type="InterPro" id="IPR013491">
    <property type="entry name" value="Tape_meas_N"/>
</dbReference>
<reference evidence="4 5" key="1">
    <citation type="journal article" date="2021" name="Sci. Rep.">
        <title>The distribution of antibiotic resistance genes in chicken gut microbiota commensals.</title>
        <authorList>
            <person name="Juricova H."/>
            <person name="Matiasovicova J."/>
            <person name="Kubasova T."/>
            <person name="Cejkova D."/>
            <person name="Rychlik I."/>
        </authorList>
    </citation>
    <scope>NUCLEOTIDE SEQUENCE [LARGE SCALE GENOMIC DNA]</scope>
    <source>
        <strain evidence="4 5">An564</strain>
    </source>
</reference>
<evidence type="ECO:0000259" key="3">
    <source>
        <dbReference type="Pfam" id="PF20155"/>
    </source>
</evidence>
<feature type="transmembrane region" description="Helical" evidence="2">
    <location>
        <begin position="314"/>
        <end position="338"/>
    </location>
</feature>
<dbReference type="Proteomes" id="UP000724149">
    <property type="component" value="Unassembled WGS sequence"/>
</dbReference>
<organism evidence="4 5">
    <name type="scientific">Hydrogenoanaerobacterium saccharovorans</name>
    <dbReference type="NCBI Taxonomy" id="474960"/>
    <lineage>
        <taxon>Bacteria</taxon>
        <taxon>Bacillati</taxon>
        <taxon>Bacillota</taxon>
        <taxon>Clostridia</taxon>
        <taxon>Eubacteriales</taxon>
        <taxon>Oscillospiraceae</taxon>
        <taxon>Hydrogenoanaerobacterium</taxon>
    </lineage>
</organism>
<gene>
    <name evidence="4" type="ORF">H9X81_10635</name>
</gene>
<keyword evidence="2" id="KW-0472">Membrane</keyword>
<comment type="caution">
    <text evidence="4">The sequence shown here is derived from an EMBL/GenBank/DDBJ whole genome shotgun (WGS) entry which is preliminary data.</text>
</comment>
<name>A0ABS2GRL2_9FIRM</name>
<protein>
    <submittedName>
        <fullName evidence="4">Tape measure protein</fullName>
    </submittedName>
</protein>
<feature type="domain" description="Tape measure protein N-terminal" evidence="3">
    <location>
        <begin position="101"/>
        <end position="287"/>
    </location>
</feature>
<feature type="coiled-coil region" evidence="1">
    <location>
        <begin position="45"/>
        <end position="72"/>
    </location>
</feature>
<dbReference type="Pfam" id="PF20155">
    <property type="entry name" value="TMP_3"/>
    <property type="match status" value="1"/>
</dbReference>